<evidence type="ECO:0000313" key="2">
    <source>
        <dbReference type="Proteomes" id="UP000663879"/>
    </source>
</evidence>
<comment type="caution">
    <text evidence="1">The sequence shown here is derived from an EMBL/GenBank/DDBJ whole genome shotgun (WGS) entry which is preliminary data.</text>
</comment>
<dbReference type="PANTHER" id="PTHR19446">
    <property type="entry name" value="REVERSE TRANSCRIPTASES"/>
    <property type="match status" value="1"/>
</dbReference>
<reference evidence="1" key="1">
    <citation type="submission" date="2021-02" db="EMBL/GenBank/DDBJ databases">
        <authorList>
            <person name="Nowell W R."/>
        </authorList>
    </citation>
    <scope>NUCLEOTIDE SEQUENCE</scope>
    <source>
        <strain evidence="1">Ploen Becks lab</strain>
    </source>
</reference>
<protein>
    <recommendedName>
        <fullName evidence="3">Reverse transcriptase domain-containing protein</fullName>
    </recommendedName>
</protein>
<keyword evidence="2" id="KW-1185">Reference proteome</keyword>
<accession>A0A814T308</accession>
<dbReference type="EMBL" id="CAJNOC010012613">
    <property type="protein sequence ID" value="CAF1154494.1"/>
    <property type="molecule type" value="Genomic_DNA"/>
</dbReference>
<name>A0A814T308_9BILA</name>
<proteinExistence type="predicted"/>
<gene>
    <name evidence="1" type="ORF">OXX778_LOCUS23414</name>
</gene>
<evidence type="ECO:0000313" key="1">
    <source>
        <dbReference type="EMBL" id="CAF1154494.1"/>
    </source>
</evidence>
<dbReference type="OrthoDB" id="6630711at2759"/>
<dbReference type="InterPro" id="IPR043502">
    <property type="entry name" value="DNA/RNA_pol_sf"/>
</dbReference>
<dbReference type="AlphaFoldDB" id="A0A814T308"/>
<evidence type="ECO:0008006" key="3">
    <source>
        <dbReference type="Google" id="ProtNLM"/>
    </source>
</evidence>
<feature type="non-terminal residue" evidence="1">
    <location>
        <position position="101"/>
    </location>
</feature>
<sequence length="101" mass="11426">MPKDFNVGLVNLLTKDNKKDTSDINNLRPLTISDTLAILFEKIILSDISKDYSNSKNQYGFRPKSSCGHAVFVLKELILFNKRKNKKPYACAIDASKAFDK</sequence>
<dbReference type="SUPFAM" id="SSF56672">
    <property type="entry name" value="DNA/RNA polymerases"/>
    <property type="match status" value="1"/>
</dbReference>
<organism evidence="1 2">
    <name type="scientific">Brachionus calyciflorus</name>
    <dbReference type="NCBI Taxonomy" id="104777"/>
    <lineage>
        <taxon>Eukaryota</taxon>
        <taxon>Metazoa</taxon>
        <taxon>Spiralia</taxon>
        <taxon>Gnathifera</taxon>
        <taxon>Rotifera</taxon>
        <taxon>Eurotatoria</taxon>
        <taxon>Monogononta</taxon>
        <taxon>Pseudotrocha</taxon>
        <taxon>Ploima</taxon>
        <taxon>Brachionidae</taxon>
        <taxon>Brachionus</taxon>
    </lineage>
</organism>
<dbReference type="Proteomes" id="UP000663879">
    <property type="component" value="Unassembled WGS sequence"/>
</dbReference>